<organism evidence="3 4">
    <name type="scientific">Eiseniibacteriota bacterium</name>
    <dbReference type="NCBI Taxonomy" id="2212470"/>
    <lineage>
        <taxon>Bacteria</taxon>
        <taxon>Candidatus Eiseniibacteriota</taxon>
    </lineage>
</organism>
<proteinExistence type="predicted"/>
<comment type="caution">
    <text evidence="3">The sequence shown here is derived from an EMBL/GenBank/DDBJ whole genome shotgun (WGS) entry which is preliminary data.</text>
</comment>
<reference evidence="3 4" key="1">
    <citation type="journal article" date="2019" name="Nat. Microbiol.">
        <title>Mediterranean grassland soil C-N compound turnover is dependent on rainfall and depth, and is mediated by genomically divergent microorganisms.</title>
        <authorList>
            <person name="Diamond S."/>
            <person name="Andeer P.F."/>
            <person name="Li Z."/>
            <person name="Crits-Christoph A."/>
            <person name="Burstein D."/>
            <person name="Anantharaman K."/>
            <person name="Lane K.R."/>
            <person name="Thomas B.C."/>
            <person name="Pan C."/>
            <person name="Northen T.R."/>
            <person name="Banfield J.F."/>
        </authorList>
    </citation>
    <scope>NUCLEOTIDE SEQUENCE [LARGE SCALE GENOMIC DNA]</scope>
    <source>
        <strain evidence="3">WS_9</strain>
    </source>
</reference>
<keyword evidence="1" id="KW-0472">Membrane</keyword>
<dbReference type="InterPro" id="IPR027383">
    <property type="entry name" value="Znf_put"/>
</dbReference>
<dbReference type="Pfam" id="PF13490">
    <property type="entry name" value="zf-HC2"/>
    <property type="match status" value="1"/>
</dbReference>
<feature type="transmembrane region" description="Helical" evidence="1">
    <location>
        <begin position="99"/>
        <end position="118"/>
    </location>
</feature>
<name>A0A538TNP6_UNCEI</name>
<evidence type="ECO:0000313" key="3">
    <source>
        <dbReference type="EMBL" id="TMQ65256.1"/>
    </source>
</evidence>
<dbReference type="Proteomes" id="UP000317691">
    <property type="component" value="Unassembled WGS sequence"/>
</dbReference>
<keyword evidence="1" id="KW-1133">Transmembrane helix</keyword>
<evidence type="ECO:0000256" key="1">
    <source>
        <dbReference type="SAM" id="Phobius"/>
    </source>
</evidence>
<gene>
    <name evidence="3" type="ORF">E6K79_05700</name>
</gene>
<evidence type="ECO:0000313" key="4">
    <source>
        <dbReference type="Proteomes" id="UP000317691"/>
    </source>
</evidence>
<protein>
    <recommendedName>
        <fullName evidence="2">Putative zinc-finger domain-containing protein</fullName>
    </recommendedName>
</protein>
<dbReference type="InterPro" id="IPR041916">
    <property type="entry name" value="Anti_sigma_zinc_sf"/>
</dbReference>
<feature type="domain" description="Putative zinc-finger" evidence="2">
    <location>
        <begin position="5"/>
        <end position="36"/>
    </location>
</feature>
<accession>A0A538TNP6</accession>
<keyword evidence="1" id="KW-0812">Transmembrane</keyword>
<sequence length="226" mass="24476">MSDRWTESISEYLDGGLEAAERRLFEAHVAECAECAAAVEDLRLITSRARGLPTEAPKADLWPGIETRIRSLGTAARSVPAARPGGLTAIRFSFSLPQLAAACLALVILSGGAVWYALRQGPPRGLFADRSMSRAAPASLNAPDHVAIQDVEELGRVLAAGREKLDPATVRSLEESLLIIDVAIRQAKRALDADPNNPYVRAHLDDTMRRKVEFLRRATMLASAPQ</sequence>
<dbReference type="Gene3D" id="1.10.10.1320">
    <property type="entry name" value="Anti-sigma factor, zinc-finger domain"/>
    <property type="match status" value="1"/>
</dbReference>
<dbReference type="AlphaFoldDB" id="A0A538TNP6"/>
<evidence type="ECO:0000259" key="2">
    <source>
        <dbReference type="Pfam" id="PF13490"/>
    </source>
</evidence>
<dbReference type="EMBL" id="VBOZ01000014">
    <property type="protein sequence ID" value="TMQ65256.1"/>
    <property type="molecule type" value="Genomic_DNA"/>
</dbReference>